<evidence type="ECO:0000313" key="1">
    <source>
        <dbReference type="EMBL" id="VCX10175.1"/>
    </source>
</evidence>
<keyword evidence="2" id="KW-1185">Reference proteome</keyword>
<gene>
    <name evidence="1" type="ORF">BN2614_LOCUS1</name>
</gene>
<comment type="caution">
    <text evidence="1">The sequence shown here is derived from an EMBL/GenBank/DDBJ whole genome shotgun (WGS) entry which is preliminary data.</text>
</comment>
<proteinExistence type="predicted"/>
<name>A0A9X9LZY7_GULGU</name>
<sequence>MFGLICSLSLDVEFKHPKSSNNCNFTKQLFTTLQIRLLIYTLHPVSAKCIMQMSLVLQAQSTNGIHFRLQRNMAMSK</sequence>
<organism evidence="1 2">
    <name type="scientific">Gulo gulo</name>
    <name type="common">Wolverine</name>
    <name type="synonym">Gluton</name>
    <dbReference type="NCBI Taxonomy" id="48420"/>
    <lineage>
        <taxon>Eukaryota</taxon>
        <taxon>Metazoa</taxon>
        <taxon>Chordata</taxon>
        <taxon>Craniata</taxon>
        <taxon>Vertebrata</taxon>
        <taxon>Euteleostomi</taxon>
        <taxon>Mammalia</taxon>
        <taxon>Eutheria</taxon>
        <taxon>Laurasiatheria</taxon>
        <taxon>Carnivora</taxon>
        <taxon>Caniformia</taxon>
        <taxon>Musteloidea</taxon>
        <taxon>Mustelidae</taxon>
        <taxon>Guloninae</taxon>
        <taxon>Gulo</taxon>
    </lineage>
</organism>
<dbReference type="Proteomes" id="UP000269945">
    <property type="component" value="Unassembled WGS sequence"/>
</dbReference>
<protein>
    <submittedName>
        <fullName evidence="1">Uncharacterized protein</fullName>
    </submittedName>
</protein>
<dbReference type="AlphaFoldDB" id="A0A9X9LZY7"/>
<dbReference type="EMBL" id="CYRY02032541">
    <property type="protein sequence ID" value="VCX10175.1"/>
    <property type="molecule type" value="Genomic_DNA"/>
</dbReference>
<reference evidence="1 2" key="1">
    <citation type="submission" date="2018-10" db="EMBL/GenBank/DDBJ databases">
        <authorList>
            <person name="Ekblom R."/>
            <person name="Jareborg N."/>
        </authorList>
    </citation>
    <scope>NUCLEOTIDE SEQUENCE [LARGE SCALE GENOMIC DNA]</scope>
    <source>
        <tissue evidence="1">Muscle</tissue>
    </source>
</reference>
<accession>A0A9X9LZY7</accession>
<evidence type="ECO:0000313" key="2">
    <source>
        <dbReference type="Proteomes" id="UP000269945"/>
    </source>
</evidence>